<dbReference type="AlphaFoldDB" id="K0T2T3"/>
<evidence type="ECO:0000313" key="3">
    <source>
        <dbReference type="EMBL" id="EJK72978.1"/>
    </source>
</evidence>
<dbReference type="PANTHER" id="PTHR11102">
    <property type="entry name" value="SEL-1-LIKE PROTEIN"/>
    <property type="match status" value="1"/>
</dbReference>
<feature type="region of interest" description="Disordered" evidence="2">
    <location>
        <begin position="157"/>
        <end position="180"/>
    </location>
</feature>
<dbReference type="InterPro" id="IPR050767">
    <property type="entry name" value="Sel1_AlgK"/>
</dbReference>
<gene>
    <name evidence="3" type="ORF">THAOC_05431</name>
</gene>
<dbReference type="SUPFAM" id="SSF81901">
    <property type="entry name" value="HCP-like"/>
    <property type="match status" value="2"/>
</dbReference>
<dbReference type="EMBL" id="AGNL01005007">
    <property type="protein sequence ID" value="EJK72978.1"/>
    <property type="molecule type" value="Genomic_DNA"/>
</dbReference>
<evidence type="ECO:0000256" key="2">
    <source>
        <dbReference type="SAM" id="MobiDB-lite"/>
    </source>
</evidence>
<protein>
    <submittedName>
        <fullName evidence="3">Uncharacterized protein</fullName>
    </submittedName>
</protein>
<dbReference type="Proteomes" id="UP000266841">
    <property type="component" value="Unassembled WGS sequence"/>
</dbReference>
<dbReference type="PANTHER" id="PTHR11102:SF160">
    <property type="entry name" value="ERAD-ASSOCIATED E3 UBIQUITIN-PROTEIN LIGASE COMPONENT HRD3"/>
    <property type="match status" value="1"/>
</dbReference>
<reference evidence="3 4" key="1">
    <citation type="journal article" date="2012" name="Genome Biol.">
        <title>Genome and low-iron response of an oceanic diatom adapted to chronic iron limitation.</title>
        <authorList>
            <person name="Lommer M."/>
            <person name="Specht M."/>
            <person name="Roy A.S."/>
            <person name="Kraemer L."/>
            <person name="Andreson R."/>
            <person name="Gutowska M.A."/>
            <person name="Wolf J."/>
            <person name="Bergner S.V."/>
            <person name="Schilhabel M.B."/>
            <person name="Klostermeier U.C."/>
            <person name="Beiko R.G."/>
            <person name="Rosenstiel P."/>
            <person name="Hippler M."/>
            <person name="Laroche J."/>
        </authorList>
    </citation>
    <scope>NUCLEOTIDE SEQUENCE [LARGE SCALE GENOMIC DNA]</scope>
    <source>
        <strain evidence="3 4">CCMP1005</strain>
    </source>
</reference>
<keyword evidence="4" id="KW-1185">Reference proteome</keyword>
<dbReference type="SMART" id="SM00671">
    <property type="entry name" value="SEL1"/>
    <property type="match status" value="4"/>
</dbReference>
<proteinExistence type="inferred from homology"/>
<sequence length="584" mass="63808">MDSLVPHIGMKRWHRLGRGTPSSLLLVVRTPPPAGVVLRPPSPFMGSDSTATRYLTTTLALRPPRSWSSSSDFGGWITANVGMLDVLKTRLCQSNPQQPSPQPSSRGRDLTSWPLAVLDDGTEDDTASASYTSSPALPTQHVRFGCRSGRWFGCVGRPGRHGRTRSSAAVDGERPRKARGRQVPDLLRPNRIAHGPTFKDECLLHEDGVQWLHFGGKSARIEGLPVLQDVSFPDNDASALAMIQKRVHKGDAAAISHLGHKYYFGQLGLAKDVTRAVELWTEAAELGSVKAHSELGNVFYTGKGVEVDRARGIHHCQQAAMKGHVESRHNLGIVEYENGIHQVAVQHFTISAKMGNERSLNGIKDMFKKGHATKEQYAEALLGYRDASLEGSDALVVILTISIHRELHAAVLHLPPNPQIPKGGETAGESVVPAAVERPGAVAPDDRVASDQTGRQLASLGLAKDVPRGIELWMEAAELGSLEAYSRVVYYTGEGAEEDKPRGDSESRHNLGVDEYNEENYQLALQHYMISAKMGNQGSLNDIKNMFKDGHATKAQYAEALLGYRDAVEEMKSPQREEAKRLGF</sequence>
<organism evidence="3 4">
    <name type="scientific">Thalassiosira oceanica</name>
    <name type="common">Marine diatom</name>
    <dbReference type="NCBI Taxonomy" id="159749"/>
    <lineage>
        <taxon>Eukaryota</taxon>
        <taxon>Sar</taxon>
        <taxon>Stramenopiles</taxon>
        <taxon>Ochrophyta</taxon>
        <taxon>Bacillariophyta</taxon>
        <taxon>Coscinodiscophyceae</taxon>
        <taxon>Thalassiosirophycidae</taxon>
        <taxon>Thalassiosirales</taxon>
        <taxon>Thalassiosiraceae</taxon>
        <taxon>Thalassiosira</taxon>
    </lineage>
</organism>
<name>K0T2T3_THAOC</name>
<dbReference type="eggNOG" id="KOG1550">
    <property type="taxonomic scope" value="Eukaryota"/>
</dbReference>
<accession>K0T2T3</accession>
<comment type="similarity">
    <text evidence="1">Belongs to the sel-1 family.</text>
</comment>
<dbReference type="InterPro" id="IPR006597">
    <property type="entry name" value="Sel1-like"/>
</dbReference>
<evidence type="ECO:0000313" key="4">
    <source>
        <dbReference type="Proteomes" id="UP000266841"/>
    </source>
</evidence>
<evidence type="ECO:0000256" key="1">
    <source>
        <dbReference type="ARBA" id="ARBA00038101"/>
    </source>
</evidence>
<dbReference type="Gene3D" id="1.25.40.10">
    <property type="entry name" value="Tetratricopeptide repeat domain"/>
    <property type="match status" value="2"/>
</dbReference>
<comment type="caution">
    <text evidence="3">The sequence shown here is derived from an EMBL/GenBank/DDBJ whole genome shotgun (WGS) entry which is preliminary data.</text>
</comment>
<dbReference type="Pfam" id="PF08238">
    <property type="entry name" value="Sel1"/>
    <property type="match status" value="4"/>
</dbReference>
<dbReference type="InterPro" id="IPR011990">
    <property type="entry name" value="TPR-like_helical_dom_sf"/>
</dbReference>